<reference evidence="9" key="1">
    <citation type="journal article" date="2024" name="Antonie Van Leeuwenhoek">
        <title>Isoptericola haloaureus sp. nov., a dimorphic actinobacterium isolated from mangrove sediments of southeast India, implicating biosaline agricultural significance through nitrogen fixation and salt tolerance genes.</title>
        <authorList>
            <person name="Prathaban M."/>
            <person name="Prathiviraj R."/>
            <person name="Ravichandran M."/>
            <person name="Natarajan S.D."/>
            <person name="Sobanaa M."/>
            <person name="Hari Krishna Kumar S."/>
            <person name="Chandrasekar V."/>
            <person name="Selvin J."/>
        </authorList>
    </citation>
    <scope>NUCLEOTIDE SEQUENCE</scope>
    <source>
        <strain evidence="9">MP1014</strain>
    </source>
</reference>
<evidence type="ECO:0000256" key="4">
    <source>
        <dbReference type="ARBA" id="ARBA00022692"/>
    </source>
</evidence>
<dbReference type="InterPro" id="IPR000715">
    <property type="entry name" value="Glycosyl_transferase_4"/>
</dbReference>
<feature type="compositionally biased region" description="Basic and acidic residues" evidence="7">
    <location>
        <begin position="389"/>
        <end position="402"/>
    </location>
</feature>
<keyword evidence="10" id="KW-1185">Reference proteome</keyword>
<dbReference type="PANTHER" id="PTHR22926">
    <property type="entry name" value="PHOSPHO-N-ACETYLMURAMOYL-PENTAPEPTIDE-TRANSFERASE"/>
    <property type="match status" value="1"/>
</dbReference>
<evidence type="ECO:0000256" key="2">
    <source>
        <dbReference type="ARBA" id="ARBA00022475"/>
    </source>
</evidence>
<feature type="transmembrane region" description="Helical" evidence="8">
    <location>
        <begin position="341"/>
        <end position="361"/>
    </location>
</feature>
<dbReference type="PANTHER" id="PTHR22926:SF3">
    <property type="entry name" value="UNDECAPRENYL-PHOSPHATE ALPHA-N-ACETYLGLUCOSAMINYL 1-PHOSPHATE TRANSFERASE"/>
    <property type="match status" value="1"/>
</dbReference>
<dbReference type="GO" id="GO:0016740">
    <property type="term" value="F:transferase activity"/>
    <property type="evidence" value="ECO:0007669"/>
    <property type="project" value="UniProtKB-KW"/>
</dbReference>
<evidence type="ECO:0000256" key="1">
    <source>
        <dbReference type="ARBA" id="ARBA00004651"/>
    </source>
</evidence>
<evidence type="ECO:0000256" key="3">
    <source>
        <dbReference type="ARBA" id="ARBA00022679"/>
    </source>
</evidence>
<protein>
    <submittedName>
        <fullName evidence="9">MraY family glycosyltransferase</fullName>
        <ecNumber evidence="9">2.7.8.-</ecNumber>
    </submittedName>
</protein>
<feature type="transmembrane region" description="Helical" evidence="8">
    <location>
        <begin position="77"/>
        <end position="95"/>
    </location>
</feature>
<dbReference type="CDD" id="cd06853">
    <property type="entry name" value="GT_WecA_like"/>
    <property type="match status" value="1"/>
</dbReference>
<dbReference type="EC" id="2.7.8.-" evidence="9"/>
<evidence type="ECO:0000256" key="7">
    <source>
        <dbReference type="SAM" id="MobiDB-lite"/>
    </source>
</evidence>
<feature type="transmembrane region" description="Helical" evidence="8">
    <location>
        <begin position="266"/>
        <end position="285"/>
    </location>
</feature>
<dbReference type="Proteomes" id="UP001310387">
    <property type="component" value="Unassembled WGS sequence"/>
</dbReference>
<evidence type="ECO:0000256" key="5">
    <source>
        <dbReference type="ARBA" id="ARBA00022989"/>
    </source>
</evidence>
<feature type="transmembrane region" description="Helical" evidence="8">
    <location>
        <begin position="47"/>
        <end position="65"/>
    </location>
</feature>
<dbReference type="EMBL" id="JBAGLP010000107">
    <property type="protein sequence ID" value="MEG3614233.1"/>
    <property type="molecule type" value="Genomic_DNA"/>
</dbReference>
<comment type="caution">
    <text evidence="9">The sequence shown here is derived from an EMBL/GenBank/DDBJ whole genome shotgun (WGS) entry which is preliminary data.</text>
</comment>
<organism evidence="9 10">
    <name type="scientific">Isoptericola haloaureus</name>
    <dbReference type="NCBI Taxonomy" id="1542902"/>
    <lineage>
        <taxon>Bacteria</taxon>
        <taxon>Bacillati</taxon>
        <taxon>Actinomycetota</taxon>
        <taxon>Actinomycetes</taxon>
        <taxon>Micrococcales</taxon>
        <taxon>Promicromonosporaceae</taxon>
        <taxon>Isoptericola</taxon>
    </lineage>
</organism>
<feature type="transmembrane region" description="Helical" evidence="8">
    <location>
        <begin position="316"/>
        <end position="335"/>
    </location>
</feature>
<feature type="transmembrane region" description="Helical" evidence="8">
    <location>
        <begin position="196"/>
        <end position="217"/>
    </location>
</feature>
<feature type="region of interest" description="Disordered" evidence="7">
    <location>
        <begin position="376"/>
        <end position="409"/>
    </location>
</feature>
<keyword evidence="5 8" id="KW-1133">Transmembrane helix</keyword>
<feature type="transmembrane region" description="Helical" evidence="8">
    <location>
        <begin position="229"/>
        <end position="246"/>
    </location>
</feature>
<keyword evidence="6 8" id="KW-0472">Membrane</keyword>
<reference evidence="9" key="2">
    <citation type="submission" date="2024-02" db="EMBL/GenBank/DDBJ databases">
        <authorList>
            <person name="Prathaban M."/>
            <person name="Mythili R."/>
            <person name="Sharmila Devi N."/>
            <person name="Sobanaa M."/>
            <person name="Prathiviraj R."/>
            <person name="Selvin J."/>
        </authorList>
    </citation>
    <scope>NUCLEOTIDE SEQUENCE</scope>
    <source>
        <strain evidence="9">MP1014</strain>
    </source>
</reference>
<evidence type="ECO:0000313" key="9">
    <source>
        <dbReference type="EMBL" id="MEG3614233.1"/>
    </source>
</evidence>
<dbReference type="Pfam" id="PF00953">
    <property type="entry name" value="Glycos_transf_4"/>
    <property type="match status" value="1"/>
</dbReference>
<accession>A0ABU7Z4B3</accession>
<keyword evidence="3 9" id="KW-0808">Transferase</keyword>
<keyword evidence="2" id="KW-1003">Cell membrane</keyword>
<evidence type="ECO:0000313" key="10">
    <source>
        <dbReference type="Proteomes" id="UP001310387"/>
    </source>
</evidence>
<comment type="subcellular location">
    <subcellularLocation>
        <location evidence="1">Cell membrane</location>
        <topology evidence="1">Multi-pass membrane protein</topology>
    </subcellularLocation>
</comment>
<keyword evidence="4 8" id="KW-0812">Transmembrane</keyword>
<feature type="transmembrane region" description="Helical" evidence="8">
    <location>
        <begin position="138"/>
        <end position="158"/>
    </location>
</feature>
<sequence>MRAYLLVMLIAAAVTYLATPGARWVARRTNAISAVRARDVHVQPTPRLGGLAMLLGIVVAVLLASRMPFLAGVFDEPQVFGVVGGAVIVCLLGWADDVWDLDWMTKLAGQILAAGFLAINQVQLTALPMPGGLTIPSARLSLFVTILVIVVAMNAVNFVDGLDGLAAGIVAIGGSAFFLYTYFLTQQASPADYSSFATMMTAVLVGVCLGFLPHNFYPSHIFMGDSGSMILGLVFAGAAISITSSFDPTVTDALSGAQRATIFIPLLLPLAVTLLPLLDMTMAVVRRLAAGKSPMAPDRMHLHHRMLALGHSHRRAVLILYVWTAVFAFGTAALVPWRWQVVLAWLVVAVVIALVLTLGPLRTRGRFLDDDVASGAHPVAATSSSPTVPEKETDHDRAERHTGHAGRPG</sequence>
<proteinExistence type="predicted"/>
<evidence type="ECO:0000256" key="6">
    <source>
        <dbReference type="ARBA" id="ARBA00023136"/>
    </source>
</evidence>
<feature type="transmembrane region" description="Helical" evidence="8">
    <location>
        <begin position="6"/>
        <end position="26"/>
    </location>
</feature>
<dbReference type="RefSeq" id="WP_332901054.1">
    <property type="nucleotide sequence ID" value="NZ_JBAGLP010000107.1"/>
</dbReference>
<feature type="transmembrane region" description="Helical" evidence="8">
    <location>
        <begin position="107"/>
        <end position="126"/>
    </location>
</feature>
<evidence type="ECO:0000256" key="8">
    <source>
        <dbReference type="SAM" id="Phobius"/>
    </source>
</evidence>
<gene>
    <name evidence="9" type="ORF">V5O49_03745</name>
</gene>
<name>A0ABU7Z4B3_9MICO</name>
<feature type="transmembrane region" description="Helical" evidence="8">
    <location>
        <begin position="165"/>
        <end position="184"/>
    </location>
</feature>